<dbReference type="SUPFAM" id="SSF88946">
    <property type="entry name" value="Sigma2 domain of RNA polymerase sigma factors"/>
    <property type="match status" value="1"/>
</dbReference>
<evidence type="ECO:0000256" key="4">
    <source>
        <dbReference type="ARBA" id="ARBA00023125"/>
    </source>
</evidence>
<protein>
    <submittedName>
        <fullName evidence="8">SigE family RNA polymerase sigma factor</fullName>
    </submittedName>
</protein>
<name>A0ABW4RSC6_9ACTN</name>
<dbReference type="CDD" id="cd06171">
    <property type="entry name" value="Sigma70_r4"/>
    <property type="match status" value="1"/>
</dbReference>
<gene>
    <name evidence="8" type="ORF">ACFSCS_02060</name>
</gene>
<dbReference type="InterPro" id="IPR014284">
    <property type="entry name" value="RNA_pol_sigma-70_dom"/>
</dbReference>
<dbReference type="InterPro" id="IPR013325">
    <property type="entry name" value="RNA_pol_sigma_r2"/>
</dbReference>
<dbReference type="InterPro" id="IPR014325">
    <property type="entry name" value="RNA_pol_sigma-E_actinobac"/>
</dbReference>
<dbReference type="EMBL" id="JBHUFZ010000005">
    <property type="protein sequence ID" value="MFD1888969.1"/>
    <property type="molecule type" value="Genomic_DNA"/>
</dbReference>
<keyword evidence="2" id="KW-0805">Transcription regulation</keyword>
<keyword evidence="4" id="KW-0238">DNA-binding</keyword>
<reference evidence="9" key="1">
    <citation type="journal article" date="2019" name="Int. J. Syst. Evol. Microbiol.">
        <title>The Global Catalogue of Microorganisms (GCM) 10K type strain sequencing project: providing services to taxonomists for standard genome sequencing and annotation.</title>
        <authorList>
            <consortium name="The Broad Institute Genomics Platform"/>
            <consortium name="The Broad Institute Genome Sequencing Center for Infectious Disease"/>
            <person name="Wu L."/>
            <person name="Ma J."/>
        </authorList>
    </citation>
    <scope>NUCLEOTIDE SEQUENCE [LARGE SCALE GENOMIC DNA]</scope>
    <source>
        <strain evidence="9">CAIM 431</strain>
    </source>
</reference>
<evidence type="ECO:0000256" key="1">
    <source>
        <dbReference type="ARBA" id="ARBA00010641"/>
    </source>
</evidence>
<dbReference type="InterPro" id="IPR007627">
    <property type="entry name" value="RNA_pol_sigma70_r2"/>
</dbReference>
<evidence type="ECO:0000256" key="3">
    <source>
        <dbReference type="ARBA" id="ARBA00023082"/>
    </source>
</evidence>
<dbReference type="Pfam" id="PF08281">
    <property type="entry name" value="Sigma70_r4_2"/>
    <property type="match status" value="1"/>
</dbReference>
<dbReference type="Gene3D" id="1.10.10.10">
    <property type="entry name" value="Winged helix-like DNA-binding domain superfamily/Winged helix DNA-binding domain"/>
    <property type="match status" value="1"/>
</dbReference>
<organism evidence="8 9">
    <name type="scientific">Luteococcus peritonei</name>
    <dbReference type="NCBI Taxonomy" id="88874"/>
    <lineage>
        <taxon>Bacteria</taxon>
        <taxon>Bacillati</taxon>
        <taxon>Actinomycetota</taxon>
        <taxon>Actinomycetes</taxon>
        <taxon>Propionibacteriales</taxon>
        <taxon>Propionibacteriaceae</taxon>
        <taxon>Luteococcus</taxon>
    </lineage>
</organism>
<evidence type="ECO:0000313" key="9">
    <source>
        <dbReference type="Proteomes" id="UP001597326"/>
    </source>
</evidence>
<dbReference type="SUPFAM" id="SSF88659">
    <property type="entry name" value="Sigma3 and sigma4 domains of RNA polymerase sigma factors"/>
    <property type="match status" value="1"/>
</dbReference>
<keyword evidence="3" id="KW-0731">Sigma factor</keyword>
<proteinExistence type="inferred from homology"/>
<evidence type="ECO:0000256" key="5">
    <source>
        <dbReference type="ARBA" id="ARBA00023163"/>
    </source>
</evidence>
<keyword evidence="5" id="KW-0804">Transcription</keyword>
<dbReference type="PANTHER" id="PTHR43133">
    <property type="entry name" value="RNA POLYMERASE ECF-TYPE SIGMA FACTO"/>
    <property type="match status" value="1"/>
</dbReference>
<dbReference type="Gene3D" id="1.10.1740.10">
    <property type="match status" value="1"/>
</dbReference>
<feature type="domain" description="RNA polymerase sigma factor 70 region 4 type 2" evidence="7">
    <location>
        <begin position="106"/>
        <end position="158"/>
    </location>
</feature>
<evidence type="ECO:0000259" key="6">
    <source>
        <dbReference type="Pfam" id="PF04542"/>
    </source>
</evidence>
<accession>A0ABW4RSC6</accession>
<evidence type="ECO:0000256" key="2">
    <source>
        <dbReference type="ARBA" id="ARBA00023015"/>
    </source>
</evidence>
<dbReference type="InterPro" id="IPR039425">
    <property type="entry name" value="RNA_pol_sigma-70-like"/>
</dbReference>
<dbReference type="PANTHER" id="PTHR43133:SF50">
    <property type="entry name" value="ECF RNA POLYMERASE SIGMA FACTOR SIGM"/>
    <property type="match status" value="1"/>
</dbReference>
<evidence type="ECO:0000313" key="8">
    <source>
        <dbReference type="EMBL" id="MFD1888969.1"/>
    </source>
</evidence>
<dbReference type="RefSeq" id="WP_343875004.1">
    <property type="nucleotide sequence ID" value="NZ_BAAAIX010000028.1"/>
</dbReference>
<comment type="similarity">
    <text evidence="1">Belongs to the sigma-70 factor family. ECF subfamily.</text>
</comment>
<dbReference type="Proteomes" id="UP001597326">
    <property type="component" value="Unassembled WGS sequence"/>
</dbReference>
<feature type="domain" description="RNA polymerase sigma-70 region 2" evidence="6">
    <location>
        <begin position="14"/>
        <end position="78"/>
    </location>
</feature>
<dbReference type="NCBIfam" id="TIGR02937">
    <property type="entry name" value="sigma70-ECF"/>
    <property type="match status" value="1"/>
</dbReference>
<dbReference type="InterPro" id="IPR036388">
    <property type="entry name" value="WH-like_DNA-bd_sf"/>
</dbReference>
<comment type="caution">
    <text evidence="8">The sequence shown here is derived from an EMBL/GenBank/DDBJ whole genome shotgun (WGS) entry which is preliminary data.</text>
</comment>
<dbReference type="Pfam" id="PF04542">
    <property type="entry name" value="Sigma70_r2"/>
    <property type="match status" value="1"/>
</dbReference>
<dbReference type="InterPro" id="IPR013324">
    <property type="entry name" value="RNA_pol_sigma_r3/r4-like"/>
</dbReference>
<dbReference type="NCBIfam" id="TIGR02983">
    <property type="entry name" value="SigE-fam_strep"/>
    <property type="match status" value="1"/>
</dbReference>
<evidence type="ECO:0000259" key="7">
    <source>
        <dbReference type="Pfam" id="PF08281"/>
    </source>
</evidence>
<dbReference type="InterPro" id="IPR013249">
    <property type="entry name" value="RNA_pol_sigma70_r4_t2"/>
</dbReference>
<keyword evidence="9" id="KW-1185">Reference proteome</keyword>
<sequence>MDRTASDADFTVFVETEGEWLGRLAVMLVRDRGAAEDLVQDTLLKVYGAWDRVDRATAFAYARRTMVNLATDRWRRRRYEVVAGHEADRDASPASAEGYEAVDARDQIVRQLGRLSARERAMVVLRYYADLPEAEVARELGVSVGTVKSTCSRALAQLRGPEAATTGRSA</sequence>